<name>A0ABR9AKV9_9BACT</name>
<protein>
    <submittedName>
        <fullName evidence="1">Uncharacterized protein</fullName>
    </submittedName>
</protein>
<keyword evidence="2" id="KW-1185">Reference proteome</keyword>
<sequence>MKTFLEITRQIYDERLDNRFTQRNYYLNNEELDVVIYDKMIQKSLKNKEDFTVVKEVRMEHSMGGKWHVLRNEFHRSFYEKGVEKKFSSF</sequence>
<dbReference type="EMBL" id="JACYTQ010000002">
    <property type="protein sequence ID" value="MBD8488224.1"/>
    <property type="molecule type" value="Genomic_DNA"/>
</dbReference>
<evidence type="ECO:0000313" key="2">
    <source>
        <dbReference type="Proteomes" id="UP000647133"/>
    </source>
</evidence>
<comment type="caution">
    <text evidence="1">The sequence shown here is derived from an EMBL/GenBank/DDBJ whole genome shotgun (WGS) entry which is preliminary data.</text>
</comment>
<proteinExistence type="predicted"/>
<organism evidence="1 2">
    <name type="scientific">Echinicola arenosa</name>
    <dbReference type="NCBI Taxonomy" id="2774144"/>
    <lineage>
        <taxon>Bacteria</taxon>
        <taxon>Pseudomonadati</taxon>
        <taxon>Bacteroidota</taxon>
        <taxon>Cytophagia</taxon>
        <taxon>Cytophagales</taxon>
        <taxon>Cyclobacteriaceae</taxon>
        <taxon>Echinicola</taxon>
    </lineage>
</organism>
<dbReference type="RefSeq" id="WP_192009110.1">
    <property type="nucleotide sequence ID" value="NZ_JACYTQ010000002.1"/>
</dbReference>
<evidence type="ECO:0000313" key="1">
    <source>
        <dbReference type="EMBL" id="MBD8488224.1"/>
    </source>
</evidence>
<reference evidence="1 2" key="1">
    <citation type="submission" date="2020-09" db="EMBL/GenBank/DDBJ databases">
        <title>Echinicola sp. CAU 1574 isolated from sand of Sido Beach.</title>
        <authorList>
            <person name="Kim W."/>
        </authorList>
    </citation>
    <scope>NUCLEOTIDE SEQUENCE [LARGE SCALE GENOMIC DNA]</scope>
    <source>
        <strain evidence="1 2">CAU 1574</strain>
    </source>
</reference>
<gene>
    <name evidence="1" type="ORF">IFO69_05655</name>
</gene>
<accession>A0ABR9AKV9</accession>
<dbReference type="Proteomes" id="UP000647133">
    <property type="component" value="Unassembled WGS sequence"/>
</dbReference>